<gene>
    <name evidence="1" type="ORF">V0U35_05195</name>
</gene>
<proteinExistence type="predicted"/>
<evidence type="ECO:0000313" key="2">
    <source>
        <dbReference type="Proteomes" id="UP001310692"/>
    </source>
</evidence>
<name>A0ABU7LWX7_9PROT</name>
<organism evidence="1 2">
    <name type="scientific">Hyphobacterium marinum</name>
    <dbReference type="NCBI Taxonomy" id="3116574"/>
    <lineage>
        <taxon>Bacteria</taxon>
        <taxon>Pseudomonadati</taxon>
        <taxon>Pseudomonadota</taxon>
        <taxon>Alphaproteobacteria</taxon>
        <taxon>Maricaulales</taxon>
        <taxon>Maricaulaceae</taxon>
        <taxon>Hyphobacterium</taxon>
    </lineage>
</organism>
<evidence type="ECO:0000313" key="1">
    <source>
        <dbReference type="EMBL" id="MEE2566069.1"/>
    </source>
</evidence>
<dbReference type="RefSeq" id="WP_330195610.1">
    <property type="nucleotide sequence ID" value="NZ_JAZDRO010000002.1"/>
</dbReference>
<accession>A0ABU7LWX7</accession>
<evidence type="ECO:0008006" key="3">
    <source>
        <dbReference type="Google" id="ProtNLM"/>
    </source>
</evidence>
<reference evidence="1 2" key="1">
    <citation type="submission" date="2024-01" db="EMBL/GenBank/DDBJ databases">
        <title>Hyphobacterium bacterium isolated from marine sediment.</title>
        <authorList>
            <person name="Zhao S."/>
        </authorList>
    </citation>
    <scope>NUCLEOTIDE SEQUENCE [LARGE SCALE GENOMIC DNA]</scope>
    <source>
        <strain evidence="1 2">Y60-23</strain>
    </source>
</reference>
<keyword evidence="2" id="KW-1185">Reference proteome</keyword>
<dbReference type="Gene3D" id="1.10.1070.20">
    <property type="match status" value="1"/>
</dbReference>
<protein>
    <recommendedName>
        <fullName evidence="3">HipA-like C-terminal domain-containing protein</fullName>
    </recommendedName>
</protein>
<sequence length="352" mass="40328">MMKQVIAPPALFDVSEWSADDEFAVYPEGSRAKSALISPPNPLSELIIPEHRYLFKKSRSSFPVQFWGEVVAFEIGKLMGVDVPPAYPAINHKTGSEGALIQWFYGPNLRHDFPTSDRSGESDNLWKRLYRSVFGNPPKEVYEEIRYISGDQYMIKINKDYDLDKGKDHNIRDIFLLTQLLERSFNLVDGYCHWMKVLVFDALIGNVDRHQSNWGVLWKGMDPEVATAKFSPAFDNGTALVYEYGDERLGKFDDATFRARYIDRGRHQMKLNRQDNERAGHIQMIEHLLRSDPKLAECVRGVINFSMSELATNLSLLCSIETPTPFSEKRCAVILSLVGERRDRIQKLVTSI</sequence>
<comment type="caution">
    <text evidence="1">The sequence shown here is derived from an EMBL/GenBank/DDBJ whole genome shotgun (WGS) entry which is preliminary data.</text>
</comment>
<dbReference type="EMBL" id="JAZDRO010000002">
    <property type="protein sequence ID" value="MEE2566069.1"/>
    <property type="molecule type" value="Genomic_DNA"/>
</dbReference>
<dbReference type="Proteomes" id="UP001310692">
    <property type="component" value="Unassembled WGS sequence"/>
</dbReference>